<dbReference type="GO" id="GO:0008168">
    <property type="term" value="F:methyltransferase activity"/>
    <property type="evidence" value="ECO:0007669"/>
    <property type="project" value="UniProtKB-KW"/>
</dbReference>
<dbReference type="CDD" id="cd02440">
    <property type="entry name" value="AdoMet_MTases"/>
    <property type="match status" value="1"/>
</dbReference>
<dbReference type="EMBL" id="BAAAYN010000003">
    <property type="protein sequence ID" value="GAA3382691.1"/>
    <property type="molecule type" value="Genomic_DNA"/>
</dbReference>
<dbReference type="InterPro" id="IPR013216">
    <property type="entry name" value="Methyltransf_11"/>
</dbReference>
<dbReference type="Pfam" id="PF08241">
    <property type="entry name" value="Methyltransf_11"/>
    <property type="match status" value="1"/>
</dbReference>
<organism evidence="3 4">
    <name type="scientific">Cryptosporangium minutisporangium</name>
    <dbReference type="NCBI Taxonomy" id="113569"/>
    <lineage>
        <taxon>Bacteria</taxon>
        <taxon>Bacillati</taxon>
        <taxon>Actinomycetota</taxon>
        <taxon>Actinomycetes</taxon>
        <taxon>Cryptosporangiales</taxon>
        <taxon>Cryptosporangiaceae</taxon>
        <taxon>Cryptosporangium</taxon>
    </lineage>
</organism>
<gene>
    <name evidence="3" type="ORF">GCM10020369_05610</name>
</gene>
<name>A0ABP6SRD1_9ACTN</name>
<keyword evidence="4" id="KW-1185">Reference proteome</keyword>
<proteinExistence type="predicted"/>
<dbReference type="PANTHER" id="PTHR43861">
    <property type="entry name" value="TRANS-ACONITATE 2-METHYLTRANSFERASE-RELATED"/>
    <property type="match status" value="1"/>
</dbReference>
<dbReference type="SUPFAM" id="SSF53335">
    <property type="entry name" value="S-adenosyl-L-methionine-dependent methyltransferases"/>
    <property type="match status" value="1"/>
</dbReference>
<accession>A0ABP6SRD1</accession>
<dbReference type="InterPro" id="IPR029063">
    <property type="entry name" value="SAM-dependent_MTases_sf"/>
</dbReference>
<comment type="caution">
    <text evidence="3">The sequence shown here is derived from an EMBL/GenBank/DDBJ whole genome shotgun (WGS) entry which is preliminary data.</text>
</comment>
<feature type="domain" description="Methyltransferase type 11" evidence="2">
    <location>
        <begin position="49"/>
        <end position="141"/>
    </location>
</feature>
<evidence type="ECO:0000313" key="3">
    <source>
        <dbReference type="EMBL" id="GAA3382691.1"/>
    </source>
</evidence>
<dbReference type="Gene3D" id="3.40.50.150">
    <property type="entry name" value="Vaccinia Virus protein VP39"/>
    <property type="match status" value="1"/>
</dbReference>
<protein>
    <submittedName>
        <fullName evidence="3">Methyltransferase domain-containing protein</fullName>
    </submittedName>
</protein>
<evidence type="ECO:0000256" key="1">
    <source>
        <dbReference type="ARBA" id="ARBA00022679"/>
    </source>
</evidence>
<keyword evidence="1" id="KW-0808">Transferase</keyword>
<dbReference type="RefSeq" id="WP_345726345.1">
    <property type="nucleotide sequence ID" value="NZ_BAAAYN010000003.1"/>
</dbReference>
<dbReference type="GO" id="GO:0032259">
    <property type="term" value="P:methylation"/>
    <property type="evidence" value="ECO:0007669"/>
    <property type="project" value="UniProtKB-KW"/>
</dbReference>
<evidence type="ECO:0000313" key="4">
    <source>
        <dbReference type="Proteomes" id="UP001501676"/>
    </source>
</evidence>
<dbReference type="Proteomes" id="UP001501676">
    <property type="component" value="Unassembled WGS sequence"/>
</dbReference>
<keyword evidence="3" id="KW-0489">Methyltransferase</keyword>
<dbReference type="PANTHER" id="PTHR43861:SF3">
    <property type="entry name" value="PUTATIVE (AFU_ORTHOLOGUE AFUA_2G14390)-RELATED"/>
    <property type="match status" value="1"/>
</dbReference>
<sequence>METTPRDTYIYDQQWQQERARQAGLAANFDATTTRHLASLGVTNGWRCLEAGAGAGSVARWLAETVGPSGRVTATDRDTRFLDDLVGQPPVEVVRHDVTTDPIEPGAYDLVHARALVEHVADRAAVVATLASALRPGGILLLEDVVFGGPATQAFARVTRPAAIADAMYTAFHAVSGGFRAIGADPEYGLELPAALRAAGLVDVDAELTYRLVRGDSPEAAFYQLTLSQLAPRLIDAGLLTPQQSEQVIGATSDPDAQWLSIGLTSAWGRVPA</sequence>
<reference evidence="4" key="1">
    <citation type="journal article" date="2019" name="Int. J. Syst. Evol. Microbiol.">
        <title>The Global Catalogue of Microorganisms (GCM) 10K type strain sequencing project: providing services to taxonomists for standard genome sequencing and annotation.</title>
        <authorList>
            <consortium name="The Broad Institute Genomics Platform"/>
            <consortium name="The Broad Institute Genome Sequencing Center for Infectious Disease"/>
            <person name="Wu L."/>
            <person name="Ma J."/>
        </authorList>
    </citation>
    <scope>NUCLEOTIDE SEQUENCE [LARGE SCALE GENOMIC DNA]</scope>
    <source>
        <strain evidence="4">JCM 9458</strain>
    </source>
</reference>
<evidence type="ECO:0000259" key="2">
    <source>
        <dbReference type="Pfam" id="PF08241"/>
    </source>
</evidence>